<dbReference type="GO" id="GO:0005789">
    <property type="term" value="C:endoplasmic reticulum membrane"/>
    <property type="evidence" value="ECO:0007669"/>
    <property type="project" value="TreeGrafter"/>
</dbReference>
<dbReference type="STRING" id="2282107.A0A286UPM9"/>
<dbReference type="FunCoup" id="A0A286UPM9">
    <property type="interactions" value="109"/>
</dbReference>
<dbReference type="AlphaFoldDB" id="A0A286UPM9"/>
<dbReference type="InterPro" id="IPR002347">
    <property type="entry name" value="SDR_fam"/>
</dbReference>
<evidence type="ECO:0000313" key="2">
    <source>
        <dbReference type="Proteomes" id="UP000217199"/>
    </source>
</evidence>
<reference evidence="1 2" key="1">
    <citation type="journal article" date="2017" name="Mol. Ecol.">
        <title>Comparative and population genomic landscape of Phellinus noxius: A hypervariable fungus causing root rot in trees.</title>
        <authorList>
            <person name="Chung C.L."/>
            <person name="Lee T.J."/>
            <person name="Akiba M."/>
            <person name="Lee H.H."/>
            <person name="Kuo T.H."/>
            <person name="Liu D."/>
            <person name="Ke H.M."/>
            <person name="Yokoi T."/>
            <person name="Roa M.B."/>
            <person name="Lu M.J."/>
            <person name="Chang Y.Y."/>
            <person name="Ann P.J."/>
            <person name="Tsai J.N."/>
            <person name="Chen C.Y."/>
            <person name="Tzean S.S."/>
            <person name="Ota Y."/>
            <person name="Hattori T."/>
            <person name="Sahashi N."/>
            <person name="Liou R.F."/>
            <person name="Kikuchi T."/>
            <person name="Tsai I.J."/>
        </authorList>
    </citation>
    <scope>NUCLEOTIDE SEQUENCE [LARGE SCALE GENOMIC DNA]</scope>
    <source>
        <strain evidence="1 2">FFPRI411160</strain>
    </source>
</reference>
<gene>
    <name evidence="1" type="ORF">PNOK_0151800</name>
</gene>
<protein>
    <submittedName>
        <fullName evidence="1">Oxidoreductase</fullName>
    </submittedName>
</protein>
<dbReference type="PRINTS" id="PR00081">
    <property type="entry name" value="GDHRDH"/>
</dbReference>
<dbReference type="PANTHER" id="PTHR43550:SF3">
    <property type="entry name" value="3-KETODIHYDROSPHINGOSINE REDUCTASE"/>
    <property type="match status" value="1"/>
</dbReference>
<dbReference type="InParanoid" id="A0A286UPM9"/>
<organism evidence="1 2">
    <name type="scientific">Pyrrhoderma noxium</name>
    <dbReference type="NCBI Taxonomy" id="2282107"/>
    <lineage>
        <taxon>Eukaryota</taxon>
        <taxon>Fungi</taxon>
        <taxon>Dikarya</taxon>
        <taxon>Basidiomycota</taxon>
        <taxon>Agaricomycotina</taxon>
        <taxon>Agaricomycetes</taxon>
        <taxon>Hymenochaetales</taxon>
        <taxon>Hymenochaetaceae</taxon>
        <taxon>Pyrrhoderma</taxon>
    </lineage>
</organism>
<dbReference type="Proteomes" id="UP000217199">
    <property type="component" value="Unassembled WGS sequence"/>
</dbReference>
<dbReference type="EMBL" id="NBII01000002">
    <property type="protein sequence ID" value="PAV21561.1"/>
    <property type="molecule type" value="Genomic_DNA"/>
</dbReference>
<comment type="caution">
    <text evidence="1">The sequence shown here is derived from an EMBL/GenBank/DDBJ whole genome shotgun (WGS) entry which is preliminary data.</text>
</comment>
<keyword evidence="2" id="KW-1185">Reference proteome</keyword>
<evidence type="ECO:0000313" key="1">
    <source>
        <dbReference type="EMBL" id="PAV21561.1"/>
    </source>
</evidence>
<accession>A0A286UPM9</accession>
<name>A0A286UPM9_9AGAM</name>
<proteinExistence type="predicted"/>
<dbReference type="SUPFAM" id="SSF51735">
    <property type="entry name" value="NAD(P)-binding Rossmann-fold domains"/>
    <property type="match status" value="1"/>
</dbReference>
<dbReference type="PANTHER" id="PTHR43550">
    <property type="entry name" value="3-KETODIHYDROSPHINGOSINE REDUCTASE"/>
    <property type="match status" value="1"/>
</dbReference>
<dbReference type="Gene3D" id="3.40.50.720">
    <property type="entry name" value="NAD(P)-binding Rossmann-like Domain"/>
    <property type="match status" value="1"/>
</dbReference>
<dbReference type="GO" id="GO:0047560">
    <property type="term" value="F:3-dehydrosphinganine reductase activity"/>
    <property type="evidence" value="ECO:0007669"/>
    <property type="project" value="TreeGrafter"/>
</dbReference>
<sequence length="291" mass="31913">MFGFGDNWNARGKNCYVTGGSQGLGLALATLLAKKGANVTIVARNVDKLENALEVLKNNSPYQDQIFRCHSFSLNTAQGSEDALDAECKQLISTTKDKCTTPDAFFLCAGSSQPGYFVEKTEGQLLYGMEQAYWVEAWTAHAAFKRLVQNRRRGKIVFVGSTLSLMSFLGYSSYTPGKHALKGLAETLRSEGLLYDIDVHILFAPAMDSPGLAEETKIKPALTRKFEEDDNILSCEDAAETMLKGVEKGKHHITATLISRIFNNMSRGAAPLVDPFLGPILDCIGWVRDSQ</sequence>
<dbReference type="Pfam" id="PF00106">
    <property type="entry name" value="adh_short"/>
    <property type="match status" value="1"/>
</dbReference>
<dbReference type="GO" id="GO:0030148">
    <property type="term" value="P:sphingolipid biosynthetic process"/>
    <property type="evidence" value="ECO:0007669"/>
    <property type="project" value="TreeGrafter"/>
</dbReference>
<dbReference type="OrthoDB" id="10267115at2759"/>
<dbReference type="GO" id="GO:0006666">
    <property type="term" value="P:3-keto-sphinganine metabolic process"/>
    <property type="evidence" value="ECO:0007669"/>
    <property type="project" value="TreeGrafter"/>
</dbReference>
<dbReference type="InterPro" id="IPR036291">
    <property type="entry name" value="NAD(P)-bd_dom_sf"/>
</dbReference>